<dbReference type="NCBIfam" id="TIGR01549">
    <property type="entry name" value="HAD-SF-IA-v1"/>
    <property type="match status" value="1"/>
</dbReference>
<dbReference type="SFLD" id="SFLDS00003">
    <property type="entry name" value="Haloacid_Dehalogenase"/>
    <property type="match status" value="1"/>
</dbReference>
<dbReference type="GO" id="GO:0046872">
    <property type="term" value="F:metal ion binding"/>
    <property type="evidence" value="ECO:0007669"/>
    <property type="project" value="UniProtKB-KW"/>
</dbReference>
<gene>
    <name evidence="5" type="ORF">SAMN02745117_01473</name>
</gene>
<dbReference type="Gene3D" id="1.10.150.240">
    <property type="entry name" value="Putative phosphatase, domain 2"/>
    <property type="match status" value="1"/>
</dbReference>
<keyword evidence="2" id="KW-0378">Hydrolase</keyword>
<dbReference type="InterPro" id="IPR006439">
    <property type="entry name" value="HAD-SF_hydro_IA"/>
</dbReference>
<keyword evidence="3" id="KW-0460">Magnesium</keyword>
<dbReference type="PANTHER" id="PTHR43434">
    <property type="entry name" value="PHOSPHOGLYCOLATE PHOSPHATASE"/>
    <property type="match status" value="1"/>
</dbReference>
<reference evidence="5 6" key="1">
    <citation type="submission" date="2016-11" db="EMBL/GenBank/DDBJ databases">
        <authorList>
            <person name="Jaros S."/>
            <person name="Januszkiewicz K."/>
            <person name="Wedrychowicz H."/>
        </authorList>
    </citation>
    <scope>NUCLEOTIDE SEQUENCE [LARGE SCALE GENOMIC DNA]</scope>
    <source>
        <strain evidence="5 6">DSM 16112</strain>
    </source>
</reference>
<dbReference type="EMBL" id="FQUZ01000014">
    <property type="protein sequence ID" value="SHF17963.1"/>
    <property type="molecule type" value="Genomic_DNA"/>
</dbReference>
<evidence type="ECO:0000256" key="2">
    <source>
        <dbReference type="ARBA" id="ARBA00022801"/>
    </source>
</evidence>
<dbReference type="RefSeq" id="WP_073356047.1">
    <property type="nucleotide sequence ID" value="NZ_FQUZ01000014.1"/>
</dbReference>
<proteinExistence type="predicted"/>
<accession>A0A1M4ZIV1</accession>
<name>A0A1M4ZIV1_9BURK</name>
<keyword evidence="1" id="KW-0479">Metal-binding</keyword>
<evidence type="ECO:0000256" key="4">
    <source>
        <dbReference type="ARBA" id="ARBA00023277"/>
    </source>
</evidence>
<dbReference type="STRING" id="1122156.SAMN02745117_01473"/>
<dbReference type="SUPFAM" id="SSF56784">
    <property type="entry name" value="HAD-like"/>
    <property type="match status" value="1"/>
</dbReference>
<dbReference type="PANTHER" id="PTHR43434:SF23">
    <property type="entry name" value="PHOSPHOGLYCOLATE PHOSPHATASE"/>
    <property type="match status" value="1"/>
</dbReference>
<dbReference type="Pfam" id="PF13419">
    <property type="entry name" value="HAD_2"/>
    <property type="match status" value="1"/>
</dbReference>
<dbReference type="SFLD" id="SFLDG01129">
    <property type="entry name" value="C1.5:_HAD__Beta-PGM__Phosphata"/>
    <property type="match status" value="1"/>
</dbReference>
<sequence>MSTHTLLPHKPEAVLFDLDGTLIDSVEDLGQAANILRQHHDLPNLPVALYRPLIGSGARGILTAAFPDTDPNSTEFDQLCTDFYDLYAQCMGQQTRTFEGVDALLRTLEQHQIHWGIVTNKSERFAIPLIAALPELRHAPILICGDTLEHAKPHPLPLQEAARRLGVSPTRSIYVGDDRRDMLAGQSAGMRTVAALYGFIPSPEATLDWPADQRIDQPLDLLNLLHLA</sequence>
<evidence type="ECO:0000313" key="6">
    <source>
        <dbReference type="Proteomes" id="UP000184327"/>
    </source>
</evidence>
<dbReference type="InterPro" id="IPR023198">
    <property type="entry name" value="PGP-like_dom2"/>
</dbReference>
<keyword evidence="4" id="KW-0119">Carbohydrate metabolism</keyword>
<dbReference type="OrthoDB" id="9776368at2"/>
<dbReference type="AlphaFoldDB" id="A0A1M4ZIV1"/>
<dbReference type="InterPro" id="IPR050155">
    <property type="entry name" value="HAD-like_hydrolase_sf"/>
</dbReference>
<dbReference type="InterPro" id="IPR023214">
    <property type="entry name" value="HAD_sf"/>
</dbReference>
<organism evidence="5 6">
    <name type="scientific">Lampropedia hyalina DSM 16112</name>
    <dbReference type="NCBI Taxonomy" id="1122156"/>
    <lineage>
        <taxon>Bacteria</taxon>
        <taxon>Pseudomonadati</taxon>
        <taxon>Pseudomonadota</taxon>
        <taxon>Betaproteobacteria</taxon>
        <taxon>Burkholderiales</taxon>
        <taxon>Comamonadaceae</taxon>
        <taxon>Lampropedia</taxon>
    </lineage>
</organism>
<protein>
    <submittedName>
        <fullName evidence="5">Phosphoglycolate phosphatase</fullName>
    </submittedName>
</protein>
<dbReference type="Gene3D" id="3.40.50.1000">
    <property type="entry name" value="HAD superfamily/HAD-like"/>
    <property type="match status" value="1"/>
</dbReference>
<dbReference type="InterPro" id="IPR036412">
    <property type="entry name" value="HAD-like_sf"/>
</dbReference>
<dbReference type="GO" id="GO:0005829">
    <property type="term" value="C:cytosol"/>
    <property type="evidence" value="ECO:0007669"/>
    <property type="project" value="TreeGrafter"/>
</dbReference>
<dbReference type="Proteomes" id="UP000184327">
    <property type="component" value="Unassembled WGS sequence"/>
</dbReference>
<evidence type="ECO:0000256" key="3">
    <source>
        <dbReference type="ARBA" id="ARBA00022842"/>
    </source>
</evidence>
<keyword evidence="6" id="KW-1185">Reference proteome</keyword>
<dbReference type="GO" id="GO:0006281">
    <property type="term" value="P:DNA repair"/>
    <property type="evidence" value="ECO:0007669"/>
    <property type="project" value="TreeGrafter"/>
</dbReference>
<evidence type="ECO:0000256" key="1">
    <source>
        <dbReference type="ARBA" id="ARBA00022723"/>
    </source>
</evidence>
<dbReference type="InterPro" id="IPR041492">
    <property type="entry name" value="HAD_2"/>
</dbReference>
<evidence type="ECO:0000313" key="5">
    <source>
        <dbReference type="EMBL" id="SHF17963.1"/>
    </source>
</evidence>
<dbReference type="GO" id="GO:0008967">
    <property type="term" value="F:phosphoglycolate phosphatase activity"/>
    <property type="evidence" value="ECO:0007669"/>
    <property type="project" value="TreeGrafter"/>
</dbReference>